<dbReference type="OrthoDB" id="9793424at2"/>
<dbReference type="Proteomes" id="UP000005555">
    <property type="component" value="Unassembled WGS sequence"/>
</dbReference>
<evidence type="ECO:0000256" key="2">
    <source>
        <dbReference type="HAMAP-Rule" id="MF_00659"/>
    </source>
</evidence>
<dbReference type="AlphaFoldDB" id="Q1YSQ9"/>
<dbReference type="SUPFAM" id="SSF117991">
    <property type="entry name" value="YbeD/HP0495-like"/>
    <property type="match status" value="1"/>
</dbReference>
<name>Q1YSQ9_9GAMM</name>
<dbReference type="PANTHER" id="PTHR38036:SF1">
    <property type="entry name" value="UPF0250 PROTEIN YBED"/>
    <property type="match status" value="1"/>
</dbReference>
<dbReference type="GO" id="GO:0005829">
    <property type="term" value="C:cytosol"/>
    <property type="evidence" value="ECO:0007669"/>
    <property type="project" value="TreeGrafter"/>
</dbReference>
<dbReference type="Gene3D" id="3.30.70.260">
    <property type="match status" value="1"/>
</dbReference>
<protein>
    <recommendedName>
        <fullName evidence="2">UPF0250 protein GB2207_11038</fullName>
    </recommendedName>
</protein>
<reference evidence="3 4" key="1">
    <citation type="submission" date="2006-03" db="EMBL/GenBank/DDBJ databases">
        <authorList>
            <person name="Giovannoni S.J."/>
            <person name="Cho J.-C."/>
            <person name="Ferriera S."/>
            <person name="Johnson J."/>
            <person name="Kravitz S."/>
            <person name="Halpern A."/>
            <person name="Remington K."/>
            <person name="Beeson K."/>
            <person name="Tran B."/>
            <person name="Rogers Y.-H."/>
            <person name="Friedman R."/>
            <person name="Venter J.C."/>
        </authorList>
    </citation>
    <scope>NUCLEOTIDE SEQUENCE [LARGE SCALE GENOMIC DNA]</scope>
    <source>
        <strain evidence="3 4">HTCC2207</strain>
    </source>
</reference>
<dbReference type="EMBL" id="AAPI01000003">
    <property type="protein sequence ID" value="EAS47147.1"/>
    <property type="molecule type" value="Genomic_DNA"/>
</dbReference>
<dbReference type="eggNOG" id="COG2921">
    <property type="taxonomic scope" value="Bacteria"/>
</dbReference>
<proteinExistence type="inferred from homology"/>
<gene>
    <name evidence="3" type="ORF">GB2207_11038</name>
</gene>
<dbReference type="STRING" id="314287.GB2207_11038"/>
<dbReference type="PANTHER" id="PTHR38036">
    <property type="entry name" value="UPF0250 PROTEIN YBED"/>
    <property type="match status" value="1"/>
</dbReference>
<evidence type="ECO:0000256" key="1">
    <source>
        <dbReference type="ARBA" id="ARBA00008460"/>
    </source>
</evidence>
<dbReference type="HAMAP" id="MF_00659">
    <property type="entry name" value="UPF0250"/>
    <property type="match status" value="1"/>
</dbReference>
<sequence>MPDLKKATNATKDNAPLIEFPCDYPIKVLGSADPELHRHVLQVMDTYAPGFDRSKIAIRDSSKGKWQSITVVITATGKPQLEDIFADLKNSPQVKMVL</sequence>
<organism evidence="3 4">
    <name type="scientific">gamma proteobacterium HTCC2207</name>
    <dbReference type="NCBI Taxonomy" id="314287"/>
    <lineage>
        <taxon>Bacteria</taxon>
        <taxon>Pseudomonadati</taxon>
        <taxon>Pseudomonadota</taxon>
        <taxon>Gammaproteobacteria</taxon>
        <taxon>Cellvibrionales</taxon>
        <taxon>Porticoccaceae</taxon>
        <taxon>SAR92 clade</taxon>
    </lineage>
</organism>
<comment type="caution">
    <text evidence="3">The sequence shown here is derived from an EMBL/GenBank/DDBJ whole genome shotgun (WGS) entry which is preliminary data.</text>
</comment>
<keyword evidence="4" id="KW-1185">Reference proteome</keyword>
<dbReference type="HOGENOM" id="CLU_161438_1_2_6"/>
<accession>Q1YSQ9</accession>
<comment type="similarity">
    <text evidence="1 2">Belongs to the UPF0250 family.</text>
</comment>
<dbReference type="InterPro" id="IPR007454">
    <property type="entry name" value="UPF0250_YbeD-like"/>
</dbReference>
<dbReference type="InterPro" id="IPR027471">
    <property type="entry name" value="YbeD-like_sf"/>
</dbReference>
<evidence type="ECO:0000313" key="3">
    <source>
        <dbReference type="EMBL" id="EAS47147.1"/>
    </source>
</evidence>
<dbReference type="Pfam" id="PF04359">
    <property type="entry name" value="DUF493"/>
    <property type="match status" value="1"/>
</dbReference>
<evidence type="ECO:0000313" key="4">
    <source>
        <dbReference type="Proteomes" id="UP000005555"/>
    </source>
</evidence>